<gene>
    <name evidence="1" type="ORF">DCAR_0728644</name>
</gene>
<accession>A0A164TR27</accession>
<reference evidence="1" key="1">
    <citation type="journal article" date="2016" name="Nat. Genet.">
        <title>A high-quality carrot genome assembly provides new insights into carotenoid accumulation and asterid genome evolution.</title>
        <authorList>
            <person name="Iorizzo M."/>
            <person name="Ellison S."/>
            <person name="Senalik D."/>
            <person name="Zeng P."/>
            <person name="Satapoomin P."/>
            <person name="Huang J."/>
            <person name="Bowman M."/>
            <person name="Iovene M."/>
            <person name="Sanseverino W."/>
            <person name="Cavagnaro P."/>
            <person name="Yildiz M."/>
            <person name="Macko-Podgorni A."/>
            <person name="Moranska E."/>
            <person name="Grzebelus E."/>
            <person name="Grzebelus D."/>
            <person name="Ashrafi H."/>
            <person name="Zheng Z."/>
            <person name="Cheng S."/>
            <person name="Spooner D."/>
            <person name="Van Deynze A."/>
            <person name="Simon P."/>
        </authorList>
    </citation>
    <scope>NUCLEOTIDE SEQUENCE</scope>
    <source>
        <tissue evidence="1">Leaf</tissue>
    </source>
</reference>
<evidence type="ECO:0000313" key="1">
    <source>
        <dbReference type="EMBL" id="WOH09189.1"/>
    </source>
</evidence>
<evidence type="ECO:0000313" key="2">
    <source>
        <dbReference type="Proteomes" id="UP000077755"/>
    </source>
</evidence>
<reference evidence="1" key="2">
    <citation type="submission" date="2022-03" db="EMBL/GenBank/DDBJ databases">
        <title>Draft title - Genomic analysis of global carrot germplasm unveils the trajectory of domestication and the origin of high carotenoid orange carrot.</title>
        <authorList>
            <person name="Iorizzo M."/>
            <person name="Ellison S."/>
            <person name="Senalik D."/>
            <person name="Macko-Podgorni A."/>
            <person name="Grzebelus D."/>
            <person name="Bostan H."/>
            <person name="Rolling W."/>
            <person name="Curaba J."/>
            <person name="Simon P."/>
        </authorList>
    </citation>
    <scope>NUCLEOTIDE SEQUENCE</scope>
    <source>
        <tissue evidence="1">Leaf</tissue>
    </source>
</reference>
<name>A0A164TR27_DAUCS</name>
<sequence length="124" mass="13923">MASAPVPSILQAPCINNCTNFIKLSPEPTETSRVIYRLGSFSETELKELKDKFISDLERVRSLLKQVESRELELVHAEDVDLREQGNSVDKASKIIGGKRTLPVSSDGEIKRKRLVKKTVDELN</sequence>
<dbReference type="AlphaFoldDB" id="A0A164TR27"/>
<protein>
    <submittedName>
        <fullName evidence="1">Uncharacterized protein</fullName>
    </submittedName>
</protein>
<dbReference type="EMBL" id="CP093349">
    <property type="protein sequence ID" value="WOH09189.1"/>
    <property type="molecule type" value="Genomic_DNA"/>
</dbReference>
<keyword evidence="2" id="KW-1185">Reference proteome</keyword>
<dbReference type="Gramene" id="KZM87851">
    <property type="protein sequence ID" value="KZM87851"/>
    <property type="gene ID" value="DCAR_024952"/>
</dbReference>
<proteinExistence type="predicted"/>
<dbReference type="Proteomes" id="UP000077755">
    <property type="component" value="Chromosome 7"/>
</dbReference>
<organism evidence="1 2">
    <name type="scientific">Daucus carota subsp. sativus</name>
    <name type="common">Carrot</name>
    <dbReference type="NCBI Taxonomy" id="79200"/>
    <lineage>
        <taxon>Eukaryota</taxon>
        <taxon>Viridiplantae</taxon>
        <taxon>Streptophyta</taxon>
        <taxon>Embryophyta</taxon>
        <taxon>Tracheophyta</taxon>
        <taxon>Spermatophyta</taxon>
        <taxon>Magnoliopsida</taxon>
        <taxon>eudicotyledons</taxon>
        <taxon>Gunneridae</taxon>
        <taxon>Pentapetalae</taxon>
        <taxon>asterids</taxon>
        <taxon>campanulids</taxon>
        <taxon>Apiales</taxon>
        <taxon>Apiaceae</taxon>
        <taxon>Apioideae</taxon>
        <taxon>Scandiceae</taxon>
        <taxon>Daucinae</taxon>
        <taxon>Daucus</taxon>
        <taxon>Daucus sect. Daucus</taxon>
    </lineage>
</organism>